<evidence type="ECO:0000256" key="2">
    <source>
        <dbReference type="ARBA" id="ARBA00023052"/>
    </source>
</evidence>
<dbReference type="NCBIfam" id="NF006122">
    <property type="entry name" value="PRK08266.1"/>
    <property type="match status" value="1"/>
</dbReference>
<evidence type="ECO:0000259" key="5">
    <source>
        <dbReference type="Pfam" id="PF02775"/>
    </source>
</evidence>
<name>A0ABS5EBF1_9PROT</name>
<accession>A0ABS5EBF1</accession>
<dbReference type="PROSITE" id="PS00187">
    <property type="entry name" value="TPP_ENZYMES"/>
    <property type="match status" value="1"/>
</dbReference>
<evidence type="ECO:0008006" key="9">
    <source>
        <dbReference type="Google" id="ProtNLM"/>
    </source>
</evidence>
<comment type="similarity">
    <text evidence="1 3">Belongs to the TPP enzyme family.</text>
</comment>
<dbReference type="InterPro" id="IPR029061">
    <property type="entry name" value="THDP-binding"/>
</dbReference>
<dbReference type="EMBL" id="JAAEDI010000002">
    <property type="protein sequence ID" value="MBR0648355.1"/>
    <property type="molecule type" value="Genomic_DNA"/>
</dbReference>
<dbReference type="CDD" id="cd00568">
    <property type="entry name" value="TPP_enzymes"/>
    <property type="match status" value="1"/>
</dbReference>
<dbReference type="InterPro" id="IPR011766">
    <property type="entry name" value="TPP_enzyme_TPP-bd"/>
</dbReference>
<dbReference type="RefSeq" id="WP_211865486.1">
    <property type="nucleotide sequence ID" value="NZ_JAAEDI010000002.1"/>
</dbReference>
<dbReference type="SUPFAM" id="SSF52467">
    <property type="entry name" value="DHS-like NAD/FAD-binding domain"/>
    <property type="match status" value="1"/>
</dbReference>
<keyword evidence="2 3" id="KW-0786">Thiamine pyrophosphate</keyword>
<sequence>MPRMTGGDAIVDSLIRHGIDTVFGLPGVQMYGLFDAFARNANRIRVINARHEQTTAYMALGYACATGKPAVYSVVPGPGVLNTTAALSTAWSVNAPVLCLTGQVPSAQIGRLRGQLHELPDQLATLRTLVRYADRIEDPTEAPRKVARAFQEMMSGRPGPVALEVPLDQLPAVAEVTPCDALPPHPAPVPDPTKIARLAEMIDAARNPMIWAGAGAMDAGPAIQALAEKIGAPVVRYRGGRGILDDRHPLSLTVPAGYKLWPETDLLIGFGTRLDVPVARWGDMPKGVRIARIDIDPAEMRRLAVDLGIVADAGDAARAVTAAVAGRKDADRAAAIARAKEQVAADIQSVQPQMSYLEAIREALPEDGIFCDEMTQVGYVSAFGMPFHAPRTAIGSGFSGNLGAGFPTALGVKVAHPDRAVVAVTGDGGFLFGGSDLATAVRFGINLVTVLFNNQSYGNVLRDQRRLFDGRHSGAELTNPDFQAYAKAFGVRSWRVTDAIGLRNAVREALAANAPCLIEVMTDITKEPSPFKFISPHRG</sequence>
<dbReference type="Gene3D" id="3.40.50.970">
    <property type="match status" value="2"/>
</dbReference>
<feature type="domain" description="Thiamine pyrophosphate enzyme TPP-binding" evidence="5">
    <location>
        <begin position="383"/>
        <end position="520"/>
    </location>
</feature>
<dbReference type="CDD" id="cd07035">
    <property type="entry name" value="TPP_PYR_POX_like"/>
    <property type="match status" value="1"/>
</dbReference>
<dbReference type="Proteomes" id="UP000698752">
    <property type="component" value="Unassembled WGS sequence"/>
</dbReference>
<feature type="domain" description="Thiamine pyrophosphate enzyme central" evidence="4">
    <location>
        <begin position="195"/>
        <end position="319"/>
    </location>
</feature>
<keyword evidence="8" id="KW-1185">Reference proteome</keyword>
<evidence type="ECO:0000313" key="7">
    <source>
        <dbReference type="EMBL" id="MBR0648355.1"/>
    </source>
</evidence>
<gene>
    <name evidence="7" type="ORF">GXW78_01650</name>
</gene>
<evidence type="ECO:0000259" key="6">
    <source>
        <dbReference type="Pfam" id="PF02776"/>
    </source>
</evidence>
<comment type="caution">
    <text evidence="7">The sequence shown here is derived from an EMBL/GenBank/DDBJ whole genome shotgun (WGS) entry which is preliminary data.</text>
</comment>
<organism evidence="7 8">
    <name type="scientific">Neoroseomonas terrae</name>
    <dbReference type="NCBI Taxonomy" id="424799"/>
    <lineage>
        <taxon>Bacteria</taxon>
        <taxon>Pseudomonadati</taxon>
        <taxon>Pseudomonadota</taxon>
        <taxon>Alphaproteobacteria</taxon>
        <taxon>Acetobacterales</taxon>
        <taxon>Acetobacteraceae</taxon>
        <taxon>Neoroseomonas</taxon>
    </lineage>
</organism>
<dbReference type="Pfam" id="PF00205">
    <property type="entry name" value="TPP_enzyme_M"/>
    <property type="match status" value="1"/>
</dbReference>
<dbReference type="InterPro" id="IPR012001">
    <property type="entry name" value="Thiamin_PyroP_enz_TPP-bd_dom"/>
</dbReference>
<dbReference type="Gene3D" id="3.40.50.1220">
    <property type="entry name" value="TPP-binding domain"/>
    <property type="match status" value="1"/>
</dbReference>
<evidence type="ECO:0000256" key="1">
    <source>
        <dbReference type="ARBA" id="ARBA00007812"/>
    </source>
</evidence>
<feature type="domain" description="Thiamine pyrophosphate enzyme N-terminal TPP-binding" evidence="6">
    <location>
        <begin position="4"/>
        <end position="124"/>
    </location>
</feature>
<dbReference type="Pfam" id="PF02776">
    <property type="entry name" value="TPP_enzyme_N"/>
    <property type="match status" value="1"/>
</dbReference>
<dbReference type="PANTHER" id="PTHR18968">
    <property type="entry name" value="THIAMINE PYROPHOSPHATE ENZYMES"/>
    <property type="match status" value="1"/>
</dbReference>
<dbReference type="InterPro" id="IPR012000">
    <property type="entry name" value="Thiamin_PyroP_enz_cen_dom"/>
</dbReference>
<evidence type="ECO:0000313" key="8">
    <source>
        <dbReference type="Proteomes" id="UP000698752"/>
    </source>
</evidence>
<dbReference type="PANTHER" id="PTHR18968:SF167">
    <property type="entry name" value="ACETOLACTATE SYNTHASE LARGE SUBUNIT ILVB2-RELATED"/>
    <property type="match status" value="1"/>
</dbReference>
<dbReference type="InterPro" id="IPR000399">
    <property type="entry name" value="TPP-bd_CS"/>
</dbReference>
<dbReference type="Pfam" id="PF02775">
    <property type="entry name" value="TPP_enzyme_C"/>
    <property type="match status" value="1"/>
</dbReference>
<protein>
    <recommendedName>
        <fullName evidence="9">Thiamine pyrophosphate-binding protein</fullName>
    </recommendedName>
</protein>
<evidence type="ECO:0000256" key="3">
    <source>
        <dbReference type="RuleBase" id="RU362132"/>
    </source>
</evidence>
<dbReference type="InterPro" id="IPR045229">
    <property type="entry name" value="TPP_enz"/>
</dbReference>
<proteinExistence type="inferred from homology"/>
<evidence type="ECO:0000259" key="4">
    <source>
        <dbReference type="Pfam" id="PF00205"/>
    </source>
</evidence>
<reference evidence="8" key="1">
    <citation type="journal article" date="2021" name="Syst. Appl. Microbiol.">
        <title>Roseomonas hellenica sp. nov., isolated from roots of wild-growing Alkanna tinctoria.</title>
        <authorList>
            <person name="Rat A."/>
            <person name="Naranjo H.D."/>
            <person name="Lebbe L."/>
            <person name="Cnockaert M."/>
            <person name="Krigas N."/>
            <person name="Grigoriadou K."/>
            <person name="Maloupa E."/>
            <person name="Willems A."/>
        </authorList>
    </citation>
    <scope>NUCLEOTIDE SEQUENCE [LARGE SCALE GENOMIC DNA]</scope>
    <source>
        <strain evidence="8">LMG 31159</strain>
    </source>
</reference>
<dbReference type="SUPFAM" id="SSF52518">
    <property type="entry name" value="Thiamin diphosphate-binding fold (THDP-binding)"/>
    <property type="match status" value="2"/>
</dbReference>
<dbReference type="InterPro" id="IPR029035">
    <property type="entry name" value="DHS-like_NAD/FAD-binding_dom"/>
</dbReference>